<evidence type="ECO:0000256" key="4">
    <source>
        <dbReference type="PIRNR" id="PIRNR006230"/>
    </source>
</evidence>
<dbReference type="PROSITE" id="PS51721">
    <property type="entry name" value="G_CP"/>
    <property type="match status" value="1"/>
</dbReference>
<keyword evidence="7" id="KW-1185">Reference proteome</keyword>
<dbReference type="NCBIfam" id="TIGR03596">
    <property type="entry name" value="GTPase_YlqF"/>
    <property type="match status" value="1"/>
</dbReference>
<dbReference type="PANTHER" id="PTHR45782:SF4">
    <property type="entry name" value="MITOCHONDRIAL RIBOSOME-ASSOCIATED GTPASE 1"/>
    <property type="match status" value="1"/>
</dbReference>
<name>A0ABS9MHF8_9FIRM</name>
<dbReference type="InterPro" id="IPR030378">
    <property type="entry name" value="G_CP_dom"/>
</dbReference>
<dbReference type="InterPro" id="IPR016478">
    <property type="entry name" value="GTPase_MTG1"/>
</dbReference>
<protein>
    <recommendedName>
        <fullName evidence="1 4">Ribosome biogenesis GTPase A</fullName>
    </recommendedName>
</protein>
<dbReference type="PIRSF" id="PIRSF006230">
    <property type="entry name" value="MG442"/>
    <property type="match status" value="1"/>
</dbReference>
<dbReference type="InterPro" id="IPR023179">
    <property type="entry name" value="GTP-bd_ortho_bundle_sf"/>
</dbReference>
<reference evidence="6 7" key="1">
    <citation type="submission" date="2022-01" db="EMBL/GenBank/DDBJ databases">
        <title>Collection of gut derived symbiotic bacterial strains cultured from healthy donors.</title>
        <authorList>
            <person name="Lin H."/>
            <person name="Kohout C."/>
            <person name="Waligurski E."/>
            <person name="Pamer E.G."/>
        </authorList>
    </citation>
    <scope>NUCLEOTIDE SEQUENCE [LARGE SCALE GENOMIC DNA]</scope>
    <source>
        <strain evidence="6 7">DFI.7.58</strain>
    </source>
</reference>
<comment type="similarity">
    <text evidence="4">Belongs to the TRAFAC class YlqF/YawG GTPase family. MTG1 subfamily.</text>
</comment>
<dbReference type="InterPro" id="IPR019991">
    <property type="entry name" value="GTP-bd_ribosome_bgen"/>
</dbReference>
<accession>A0ABS9MHF8</accession>
<proteinExistence type="inferred from homology"/>
<evidence type="ECO:0000259" key="5">
    <source>
        <dbReference type="PROSITE" id="PS51721"/>
    </source>
</evidence>
<dbReference type="Gene3D" id="1.10.1580.10">
    <property type="match status" value="1"/>
</dbReference>
<organism evidence="6 7">
    <name type="scientific">Anaeromassilibacillus senegalensis</name>
    <dbReference type="NCBI Taxonomy" id="1673717"/>
    <lineage>
        <taxon>Bacteria</taxon>
        <taxon>Bacillati</taxon>
        <taxon>Bacillota</taxon>
        <taxon>Clostridia</taxon>
        <taxon>Eubacteriales</taxon>
        <taxon>Acutalibacteraceae</taxon>
        <taxon>Anaeromassilibacillus</taxon>
    </lineage>
</organism>
<feature type="domain" description="CP-type G" evidence="5">
    <location>
        <begin position="18"/>
        <end position="182"/>
    </location>
</feature>
<comment type="subcellular location">
    <subcellularLocation>
        <location evidence="4">Cytoplasm</location>
    </subcellularLocation>
</comment>
<evidence type="ECO:0000256" key="3">
    <source>
        <dbReference type="ARBA" id="ARBA00023134"/>
    </source>
</evidence>
<comment type="caution">
    <text evidence="6">The sequence shown here is derived from an EMBL/GenBank/DDBJ whole genome shotgun (WGS) entry which is preliminary data.</text>
</comment>
<evidence type="ECO:0000256" key="1">
    <source>
        <dbReference type="ARBA" id="ARBA00014898"/>
    </source>
</evidence>
<dbReference type="InterPro" id="IPR006073">
    <property type="entry name" value="GTP-bd"/>
</dbReference>
<dbReference type="PRINTS" id="PR00326">
    <property type="entry name" value="GTP1OBG"/>
</dbReference>
<comment type="function">
    <text evidence="4">Required for a late step of 50S ribosomal subunit assembly. Has GTPase activity.</text>
</comment>
<dbReference type="InterPro" id="IPR027417">
    <property type="entry name" value="P-loop_NTPase"/>
</dbReference>
<dbReference type="PANTHER" id="PTHR45782">
    <property type="entry name" value="MITOCHONDRIAL RIBOSOME-ASSOCIATED GTPASE 1"/>
    <property type="match status" value="1"/>
</dbReference>
<dbReference type="Gene3D" id="3.40.50.300">
    <property type="entry name" value="P-loop containing nucleotide triphosphate hydrolases"/>
    <property type="match status" value="1"/>
</dbReference>
<sequence>MSEAQSIQWFPGHMTRTKRQIEKSLKLVDAVAEIIDARIPVSSRNPVLDKLIQSKPRVILMNKCDMADPAQTARWIAYYKAQGIPAIAIDCKTNKGLNGFIPLVKEVLKDRIAAWQAKGMVCRQIRVMVVGIPNVGKSSLINRLSKGGKANVEDRPGVTRSNQWFSIAKGFELLDTPGVLWPKFEDKEVGEHLAFTGAVKDEVVDTEHLASRLLEVLRDRYADAVKQRYKLGDIDLSELKGYEILEWIGKKRGMLISGGEIDTERASIAVLDEFRGAKMGRITLEAAPAPAGK</sequence>
<dbReference type="EMBL" id="JAKNHQ010000004">
    <property type="protein sequence ID" value="MCG4610245.1"/>
    <property type="molecule type" value="Genomic_DNA"/>
</dbReference>
<keyword evidence="3 4" id="KW-0342">GTP-binding</keyword>
<dbReference type="CDD" id="cd01856">
    <property type="entry name" value="YlqF"/>
    <property type="match status" value="1"/>
</dbReference>
<dbReference type="Pfam" id="PF01926">
    <property type="entry name" value="MMR_HSR1"/>
    <property type="match status" value="1"/>
</dbReference>
<gene>
    <name evidence="6" type="primary">ylqF</name>
    <name evidence="6" type="ORF">L0P57_04755</name>
</gene>
<dbReference type="RefSeq" id="WP_087233399.1">
    <property type="nucleotide sequence ID" value="NZ_JAKNHQ010000004.1"/>
</dbReference>
<keyword evidence="2 4" id="KW-0547">Nucleotide-binding</keyword>
<dbReference type="SUPFAM" id="SSF52540">
    <property type="entry name" value="P-loop containing nucleoside triphosphate hydrolases"/>
    <property type="match status" value="1"/>
</dbReference>
<dbReference type="Proteomes" id="UP001298681">
    <property type="component" value="Unassembled WGS sequence"/>
</dbReference>
<evidence type="ECO:0000313" key="6">
    <source>
        <dbReference type="EMBL" id="MCG4610245.1"/>
    </source>
</evidence>
<keyword evidence="4" id="KW-0963">Cytoplasm</keyword>
<evidence type="ECO:0000256" key="2">
    <source>
        <dbReference type="ARBA" id="ARBA00022741"/>
    </source>
</evidence>
<evidence type="ECO:0000313" key="7">
    <source>
        <dbReference type="Proteomes" id="UP001298681"/>
    </source>
</evidence>